<evidence type="ECO:0000256" key="1">
    <source>
        <dbReference type="ARBA" id="ARBA00004117"/>
    </source>
</evidence>
<keyword evidence="5" id="KW-0282">Flagellum</keyword>
<evidence type="ECO:0000256" key="2">
    <source>
        <dbReference type="ARBA" id="ARBA00009677"/>
    </source>
</evidence>
<keyword evidence="3" id="KW-0975">Bacterial flagellum</keyword>
<name>A0ABV7M8B3_9PROT</name>
<sequence length="127" mass="14276">MMADPIFGAMGAASSGMETQSFRMRTTAENLSNIDTPGYRRKLLFFEAMKDGGVELSRLDLSREAGKERYDPYHPLADDRGMVTLSNVDAMVELADAREARRSFDANLQVFRQAQGFYRGLLSVLER</sequence>
<dbReference type="InterPro" id="IPR001444">
    <property type="entry name" value="Flag_bb_rod_N"/>
</dbReference>
<keyword evidence="6" id="KW-1185">Reference proteome</keyword>
<gene>
    <name evidence="5" type="ORF">ACFONP_02595</name>
</gene>
<dbReference type="PANTHER" id="PTHR30435:SF19">
    <property type="entry name" value="FLAGELLAR BASAL-BODY ROD PROTEIN FLGG"/>
    <property type="match status" value="1"/>
</dbReference>
<protein>
    <submittedName>
        <fullName evidence="5">Flagellar basal body protein</fullName>
    </submittedName>
</protein>
<proteinExistence type="inferred from homology"/>
<evidence type="ECO:0000313" key="5">
    <source>
        <dbReference type="EMBL" id="MFC3301621.1"/>
    </source>
</evidence>
<dbReference type="PROSITE" id="PS00588">
    <property type="entry name" value="FLAGELLA_BB_ROD"/>
    <property type="match status" value="1"/>
</dbReference>
<evidence type="ECO:0000256" key="3">
    <source>
        <dbReference type="ARBA" id="ARBA00023143"/>
    </source>
</evidence>
<dbReference type="RefSeq" id="WP_229786069.1">
    <property type="nucleotide sequence ID" value="NZ_BMXU01000001.1"/>
</dbReference>
<keyword evidence="5" id="KW-0966">Cell projection</keyword>
<dbReference type="PANTHER" id="PTHR30435">
    <property type="entry name" value="FLAGELLAR PROTEIN"/>
    <property type="match status" value="1"/>
</dbReference>
<dbReference type="Pfam" id="PF00460">
    <property type="entry name" value="Flg_bb_rod"/>
    <property type="match status" value="1"/>
</dbReference>
<reference evidence="6" key="1">
    <citation type="journal article" date="2019" name="Int. J. Syst. Evol. Microbiol.">
        <title>The Global Catalogue of Microorganisms (GCM) 10K type strain sequencing project: providing services to taxonomists for standard genome sequencing and annotation.</title>
        <authorList>
            <consortium name="The Broad Institute Genomics Platform"/>
            <consortium name="The Broad Institute Genome Sequencing Center for Infectious Disease"/>
            <person name="Wu L."/>
            <person name="Ma J."/>
        </authorList>
    </citation>
    <scope>NUCLEOTIDE SEQUENCE [LARGE SCALE GENOMIC DNA]</scope>
    <source>
        <strain evidence="6">KCTC 22245</strain>
    </source>
</reference>
<comment type="subcellular location">
    <subcellularLocation>
        <location evidence="1">Bacterial flagellum basal body</location>
    </subcellularLocation>
</comment>
<dbReference type="InterPro" id="IPR019776">
    <property type="entry name" value="Flagellar_basal_body_rod_CS"/>
</dbReference>
<feature type="domain" description="Flagellar basal body rod protein N-terminal" evidence="4">
    <location>
        <begin position="12"/>
        <end position="40"/>
    </location>
</feature>
<accession>A0ABV7M8B3</accession>
<evidence type="ECO:0000259" key="4">
    <source>
        <dbReference type="Pfam" id="PF00460"/>
    </source>
</evidence>
<evidence type="ECO:0000313" key="6">
    <source>
        <dbReference type="Proteomes" id="UP001595607"/>
    </source>
</evidence>
<comment type="caution">
    <text evidence="5">The sequence shown here is derived from an EMBL/GenBank/DDBJ whole genome shotgun (WGS) entry which is preliminary data.</text>
</comment>
<dbReference type="EMBL" id="JBHRVA010000002">
    <property type="protein sequence ID" value="MFC3301621.1"/>
    <property type="molecule type" value="Genomic_DNA"/>
</dbReference>
<keyword evidence="5" id="KW-0969">Cilium</keyword>
<organism evidence="5 6">
    <name type="scientific">Parvularcula lutaonensis</name>
    <dbReference type="NCBI Taxonomy" id="491923"/>
    <lineage>
        <taxon>Bacteria</taxon>
        <taxon>Pseudomonadati</taxon>
        <taxon>Pseudomonadota</taxon>
        <taxon>Alphaproteobacteria</taxon>
        <taxon>Parvularculales</taxon>
        <taxon>Parvularculaceae</taxon>
        <taxon>Parvularcula</taxon>
    </lineage>
</organism>
<comment type="similarity">
    <text evidence="2">Belongs to the flagella basal body rod proteins family.</text>
</comment>
<dbReference type="Proteomes" id="UP001595607">
    <property type="component" value="Unassembled WGS sequence"/>
</dbReference>